<dbReference type="InterPro" id="IPR036291">
    <property type="entry name" value="NAD(P)-bd_dom_sf"/>
</dbReference>
<comment type="caution">
    <text evidence="1">The sequence shown here is derived from an EMBL/GenBank/DDBJ whole genome shotgun (WGS) entry which is preliminary data.</text>
</comment>
<gene>
    <name evidence="1" type="ORF">GCM10025781_08230</name>
</gene>
<name>A0ABP8WPM4_9MICC</name>
<evidence type="ECO:0000313" key="2">
    <source>
        <dbReference type="Proteomes" id="UP001501446"/>
    </source>
</evidence>
<proteinExistence type="predicted"/>
<dbReference type="Proteomes" id="UP001501446">
    <property type="component" value="Unassembled WGS sequence"/>
</dbReference>
<organism evidence="1 2">
    <name type="scientific">Kocuria gwangalliensis</name>
    <dbReference type="NCBI Taxonomy" id="501592"/>
    <lineage>
        <taxon>Bacteria</taxon>
        <taxon>Bacillati</taxon>
        <taxon>Actinomycetota</taxon>
        <taxon>Actinomycetes</taxon>
        <taxon>Micrococcales</taxon>
        <taxon>Micrococcaceae</taxon>
        <taxon>Kocuria</taxon>
    </lineage>
</organism>
<reference evidence="2" key="1">
    <citation type="journal article" date="2019" name="Int. J. Syst. Evol. Microbiol.">
        <title>The Global Catalogue of Microorganisms (GCM) 10K type strain sequencing project: providing services to taxonomists for standard genome sequencing and annotation.</title>
        <authorList>
            <consortium name="The Broad Institute Genomics Platform"/>
            <consortium name="The Broad Institute Genome Sequencing Center for Infectious Disease"/>
            <person name="Wu L."/>
            <person name="Ma J."/>
        </authorList>
    </citation>
    <scope>NUCLEOTIDE SEQUENCE [LARGE SCALE GENOMIC DNA]</scope>
    <source>
        <strain evidence="2">JCM 18958</strain>
    </source>
</reference>
<keyword evidence="2" id="KW-1185">Reference proteome</keyword>
<dbReference type="SUPFAM" id="SSF51735">
    <property type="entry name" value="NAD(P)-binding Rossmann-fold domains"/>
    <property type="match status" value="1"/>
</dbReference>
<evidence type="ECO:0000313" key="1">
    <source>
        <dbReference type="EMBL" id="GAA4693213.1"/>
    </source>
</evidence>
<sequence length="221" mass="23510">MLARTGSFVNPGTVTAGRTAYFTSKLAAIHLIHEYARRLPPGVDIIGYNPGLVPGTALTRDAGALSRFVMHRVMPLLSLTPLASSPCTAGRSLADVVLGKLPTSTGDYVDHDRVAPSSKESYNRERESELWEALERLRAEVPSDVPQAGSGMGRLPWASVTEVVRGGFTGATCIDRGVYDASLDSGVPHLRGVKDGVEGIAVHGHETRVEAGEGGHDRSNR</sequence>
<accession>A0ABP8WPM4</accession>
<dbReference type="EMBL" id="BAABLN010000008">
    <property type="protein sequence ID" value="GAA4693213.1"/>
    <property type="molecule type" value="Genomic_DNA"/>
</dbReference>
<dbReference type="Gene3D" id="3.40.50.720">
    <property type="entry name" value="NAD(P)-binding Rossmann-like Domain"/>
    <property type="match status" value="1"/>
</dbReference>
<protein>
    <submittedName>
        <fullName evidence="1">Uncharacterized protein</fullName>
    </submittedName>
</protein>